<dbReference type="InterPro" id="IPR028995">
    <property type="entry name" value="Glyco_hydro_57/38_cen_sf"/>
</dbReference>
<evidence type="ECO:0000259" key="5">
    <source>
        <dbReference type="Pfam" id="PF09210"/>
    </source>
</evidence>
<keyword evidence="2 3" id="KW-0119">Carbohydrate metabolism</keyword>
<dbReference type="SUPFAM" id="SSF88713">
    <property type="entry name" value="Glycoside hydrolase/deacetylase"/>
    <property type="match status" value="1"/>
</dbReference>
<dbReference type="RefSeq" id="WP_386765337.1">
    <property type="nucleotide sequence ID" value="NZ_JBHSTI010000008.1"/>
</dbReference>
<dbReference type="InterPro" id="IPR011330">
    <property type="entry name" value="Glyco_hydro/deAcase_b/a-brl"/>
</dbReference>
<dbReference type="InterPro" id="IPR037090">
    <property type="entry name" value="57_glycoside_trans_central"/>
</dbReference>
<comment type="similarity">
    <text evidence="1 3">Belongs to the glycosyl hydrolase 57 family.</text>
</comment>
<dbReference type="PANTHER" id="PTHR41695">
    <property type="entry name" value="1,4-ALPHA-GLUCAN BRANCHING ENZYME RV3031-RELATED"/>
    <property type="match status" value="1"/>
</dbReference>
<dbReference type="PANTHER" id="PTHR41695:SF1">
    <property type="entry name" value="1,4-ALPHA-GLUCAN BRANCHING ENZYME TK1436"/>
    <property type="match status" value="1"/>
</dbReference>
<accession>A0ABW1T0T4</accession>
<dbReference type="SUPFAM" id="SSF88688">
    <property type="entry name" value="Families 57/38 glycoside transferase middle domain"/>
    <property type="match status" value="1"/>
</dbReference>
<evidence type="ECO:0000259" key="4">
    <source>
        <dbReference type="Pfam" id="PF03065"/>
    </source>
</evidence>
<proteinExistence type="inferred from homology"/>
<feature type="domain" description="1,4-alpha-glucan branching enzyme C-terminal" evidence="5">
    <location>
        <begin position="423"/>
        <end position="504"/>
    </location>
</feature>
<comment type="caution">
    <text evidence="6">The sequence shown here is derived from an EMBL/GenBank/DDBJ whole genome shotgun (WGS) entry which is preliminary data.</text>
</comment>
<evidence type="ECO:0000256" key="1">
    <source>
        <dbReference type="ARBA" id="ARBA00006821"/>
    </source>
</evidence>
<dbReference type="InterPro" id="IPR027291">
    <property type="entry name" value="Glyco_hydro_38_N_sf"/>
</dbReference>
<evidence type="ECO:0000256" key="2">
    <source>
        <dbReference type="ARBA" id="ARBA00023277"/>
    </source>
</evidence>
<dbReference type="Proteomes" id="UP001596138">
    <property type="component" value="Unassembled WGS sequence"/>
</dbReference>
<name>A0ABW1T0T4_9ACTN</name>
<dbReference type="InterPro" id="IPR004300">
    <property type="entry name" value="Glyco_hydro_57_N"/>
</dbReference>
<evidence type="ECO:0000313" key="6">
    <source>
        <dbReference type="EMBL" id="MFC6237750.1"/>
    </source>
</evidence>
<organism evidence="6 7">
    <name type="scientific">Longivirga aurantiaca</name>
    <dbReference type="NCBI Taxonomy" id="1837743"/>
    <lineage>
        <taxon>Bacteria</taxon>
        <taxon>Bacillati</taxon>
        <taxon>Actinomycetota</taxon>
        <taxon>Actinomycetes</taxon>
        <taxon>Sporichthyales</taxon>
        <taxon>Sporichthyaceae</taxon>
        <taxon>Longivirga</taxon>
    </lineage>
</organism>
<dbReference type="Pfam" id="PF03065">
    <property type="entry name" value="Glyco_hydro_57"/>
    <property type="match status" value="1"/>
</dbReference>
<sequence length="517" mass="57556">MTARTDEPVGTFCLVLHTHLPWLAHHGTWPVGEEWLYQAWATSYLPVLDLLHRFADEGREDVLTLGMTPVLAAQLDDPYCLREVRTWAGFWQARAEGLAHRDEDHLRETGSREFRASQRALAELEGRWSGGLSPVLRPLVDQGTVELLGGPATHPFQPLLDDRWTSFSLRTGLDDAALRLGSRPGGIWAPECGYRPGLEHLYAAAGVERFLVDGPTVLGVGGSTAEAATVGSSDVVAFARDLEVTYRVWSPKKGYPGGRWYRDFHTFDHPSGFRPARVTSTTTPSHEKAPYDPDRARLAVEEDAADFVEVVRRRLADIAAQRDGRPGLVVAAYDTELFGHWWHEGPQWLERVLRLLPEAGVRVTTLRGAVEAGHVGGALDLEAGSWGSGKDWRVWDGEAVADLVDDNALLRQRVLKVLDAESRPYARDAARDQLVRSALLALSSDWAFMVTKDSAAGYARDRHRRHHLQTHELATLIERGSPDAVRHAVEMRSADRPFGHLDARRLADPDLPHEWVV</sequence>
<dbReference type="Gene3D" id="3.20.110.10">
    <property type="entry name" value="Glycoside hydrolase 38, N terminal domain"/>
    <property type="match status" value="1"/>
</dbReference>
<dbReference type="Gene3D" id="1.20.1430.10">
    <property type="entry name" value="Families 57/38 glycoside transferase, middle domain"/>
    <property type="match status" value="1"/>
</dbReference>
<gene>
    <name evidence="6" type="ORF">ACFQGU_07655</name>
</gene>
<evidence type="ECO:0000313" key="7">
    <source>
        <dbReference type="Proteomes" id="UP001596138"/>
    </source>
</evidence>
<dbReference type="InterPro" id="IPR040042">
    <property type="entry name" value="Branching_enz_MT3115-like"/>
</dbReference>
<protein>
    <submittedName>
        <fullName evidence="6">1,4-alpha-glucan branching protein domain-containing protein</fullName>
    </submittedName>
</protein>
<dbReference type="Pfam" id="PF09210">
    <property type="entry name" value="BE_C"/>
    <property type="match status" value="1"/>
</dbReference>
<evidence type="ECO:0000256" key="3">
    <source>
        <dbReference type="RuleBase" id="RU361196"/>
    </source>
</evidence>
<dbReference type="InterPro" id="IPR015293">
    <property type="entry name" value="BE_C"/>
</dbReference>
<feature type="domain" description="Glycoside hydrolase family 57 N-terminal" evidence="4">
    <location>
        <begin position="14"/>
        <end position="366"/>
    </location>
</feature>
<reference evidence="7" key="1">
    <citation type="journal article" date="2019" name="Int. J. Syst. Evol. Microbiol.">
        <title>The Global Catalogue of Microorganisms (GCM) 10K type strain sequencing project: providing services to taxonomists for standard genome sequencing and annotation.</title>
        <authorList>
            <consortium name="The Broad Institute Genomics Platform"/>
            <consortium name="The Broad Institute Genome Sequencing Center for Infectious Disease"/>
            <person name="Wu L."/>
            <person name="Ma J."/>
        </authorList>
    </citation>
    <scope>NUCLEOTIDE SEQUENCE [LARGE SCALE GENOMIC DNA]</scope>
    <source>
        <strain evidence="7">CGMCC 4.7317</strain>
    </source>
</reference>
<dbReference type="EMBL" id="JBHSTI010000008">
    <property type="protein sequence ID" value="MFC6237750.1"/>
    <property type="molecule type" value="Genomic_DNA"/>
</dbReference>
<keyword evidence="7" id="KW-1185">Reference proteome</keyword>